<dbReference type="SUPFAM" id="SSF52540">
    <property type="entry name" value="P-loop containing nucleoside triphosphate hydrolases"/>
    <property type="match status" value="1"/>
</dbReference>
<dbReference type="Gene3D" id="3.40.50.300">
    <property type="entry name" value="P-loop containing nucleotide triphosphate hydrolases"/>
    <property type="match status" value="1"/>
</dbReference>
<organism evidence="2 3">
    <name type="scientific">Marchantia polymorpha subsp. ruderalis</name>
    <dbReference type="NCBI Taxonomy" id="1480154"/>
    <lineage>
        <taxon>Eukaryota</taxon>
        <taxon>Viridiplantae</taxon>
        <taxon>Streptophyta</taxon>
        <taxon>Embryophyta</taxon>
        <taxon>Marchantiophyta</taxon>
        <taxon>Marchantiopsida</taxon>
        <taxon>Marchantiidae</taxon>
        <taxon>Marchantiales</taxon>
        <taxon>Marchantiaceae</taxon>
        <taxon>Marchantia</taxon>
    </lineage>
</organism>
<keyword evidence="1" id="KW-0175">Coiled coil</keyword>
<sequence>MDSADEEPELPFAVQDLIWRLEGKGEPMTRLPYLRQPELREYFPERASLSTITGWRSKVRLRVLEAIGNCNTLTHLDVDDIFHGDIWMLTASEREVVLRGFMSSTVIKEIRLYFSSRREVEMPISDEESFCLLIGRILNSSSVQVLKIQFCKLSARSFLNLASGLRGNSDSKLQCLELFDAWEDSSAVKHVADMINSAPRLETLTLSNMGAMEEEYVGILSQALIESTSLKQLWLDQVEWGAALLLKALAGDDGNRSIERLRLENMYRLGGSLREVLTSSPSLKEVRLWCVEMSPEEWHQLGEVIRDQARATYFTVQFLSFEWFEWESIEALACAASSEVKDPVVELALNHPNEDKLMLSVNLLGRVLRGEIKSLKSFTIWAGSMKGTWIPPNQPESILSMNGKTGETSVLKRLDLLLGSNDLCKVLLKDLFLCLRGNTSLIHLDFTKSKLDEETFRDLMELLQVNLTLREIDVSSTSWARDGKAALIDEAVKQNQKRAVYMSVFREAKLTFGDAKAGRLFICGSPLAGKTQLRQTLVHGKKWLKKPWAKFKRRTEGMEVEFLQNNDKGQISIWDLAGQEIFRTLQSVLFPQSSNFCVFLFVYSSFCQKTSLNKPEACFERELEEWLSFIASSTRVIGHNLPQVLVVISHKDKAIDNSLSWAKFIVNKLTKRFAKFVDLHPIQECFHVDARKNKQVITLKNHIFEIFEKLLKKKSPLVPHLCSQLSSFLVKNTKDNRSCPLWSSQKFCNFCAPHLTQFLPSSSAQAFDHSSIQKSITSYLNDVGTIISIPYLDHIIVDPNWLTHTLLGELVALGQHFQAQESQSFDKRISSDSYASKDGFVSERDFDRLIEEFLKKQPHGKRLLNRELLENILINLDLCFKVEDTSQYFIPSFIPEHSSTEVQKSQELAHVESMAWDSRVETSKFFGIRIQCQDRRTMSLTAAFFPCFQMFMRRKLISEMGVPKETITCSRHYLGFFLDGHKIYIEQGTSRNYVDVLMLCSDHKSRELAIKYVMKHIVQQLISFCASTKGCPGVALVLAVIQTRCVEMLIPSHLRGAILIEKLKSNFIRDIKDKLEDIQADKYNLMKEEELFSYEHIWPLIQGHITQVTFERARELLWESEVEAVVNEIRQKQMQQLESFEEDLSEQLASLFEGLNEVNKDLIHSYLENENLVTNADFPDVKDSNQPSSSCLSRVSTSVENLDTRLVLEKMDQVEKNLAQKVDGVDERLRSMQSILQRLEMKVEQILSLQKELQSTRSDFMSKVDRILEYSQTFQHSTTPKRPYITNNVGIFYRMSATLHTGTTVRLHLMCESATGFHPVKDQEGLKIRLDWKDCGWIQKTIEISFKFMYYAVKAGLDVTFGLGQAIPEWEDLKSDIVKLDGISDRDRSAVSKVGESKELREAWSRIQQTLAPQLRDSYSATFKLYQVKYVRQELGGHAWVCEECMNEGLRTGILLGI</sequence>
<accession>A0AAF6BSW1</accession>
<dbReference type="SUPFAM" id="SSF52047">
    <property type="entry name" value="RNI-like"/>
    <property type="match status" value="1"/>
</dbReference>
<evidence type="ECO:0000256" key="1">
    <source>
        <dbReference type="SAM" id="Coils"/>
    </source>
</evidence>
<gene>
    <name evidence="2" type="ORF">Mp_6g16980</name>
</gene>
<reference evidence="3" key="1">
    <citation type="journal article" date="2020" name="Curr. Biol.">
        <title>Chromatin organization in early land plants reveals an ancestral association between H3K27me3, transposons, and constitutive heterochromatin.</title>
        <authorList>
            <person name="Montgomery S.A."/>
            <person name="Tanizawa Y."/>
            <person name="Galik B."/>
            <person name="Wang N."/>
            <person name="Ito T."/>
            <person name="Mochizuki T."/>
            <person name="Akimcheva S."/>
            <person name="Bowman J.L."/>
            <person name="Cognat V."/>
            <person name="Marechal-Drouard L."/>
            <person name="Ekker H."/>
            <person name="Hong S.F."/>
            <person name="Kohchi T."/>
            <person name="Lin S.S."/>
            <person name="Liu L.D."/>
            <person name="Nakamura Y."/>
            <person name="Valeeva L.R."/>
            <person name="Shakirov E.V."/>
            <person name="Shippen D.E."/>
            <person name="Wei W.L."/>
            <person name="Yagura M."/>
            <person name="Yamaoka S."/>
            <person name="Yamato K.T."/>
            <person name="Liu C."/>
            <person name="Berger F."/>
        </authorList>
    </citation>
    <scope>NUCLEOTIDE SEQUENCE [LARGE SCALE GENOMIC DNA]</scope>
    <source>
        <strain evidence="3">Tak-1</strain>
    </source>
</reference>
<dbReference type="PANTHER" id="PTHR47679">
    <property type="entry name" value="PROTEIN TORNADO 1"/>
    <property type="match status" value="1"/>
</dbReference>
<dbReference type="InterPro" id="IPR032675">
    <property type="entry name" value="LRR_dom_sf"/>
</dbReference>
<evidence type="ECO:0000313" key="2">
    <source>
        <dbReference type="EMBL" id="BBN15095.1"/>
    </source>
</evidence>
<dbReference type="EMBL" id="AP019871">
    <property type="protein sequence ID" value="BBN15095.1"/>
    <property type="molecule type" value="Genomic_DNA"/>
</dbReference>
<evidence type="ECO:0000313" key="3">
    <source>
        <dbReference type="Proteomes" id="UP001162541"/>
    </source>
</evidence>
<dbReference type="Proteomes" id="UP001162541">
    <property type="component" value="Chromosome 6"/>
</dbReference>
<name>A0AAF6BSW1_MARPO</name>
<evidence type="ECO:0008006" key="4">
    <source>
        <dbReference type="Google" id="ProtNLM"/>
    </source>
</evidence>
<dbReference type="PANTHER" id="PTHR47679:SF1">
    <property type="entry name" value="PROTEIN TORNADO 1"/>
    <property type="match status" value="1"/>
</dbReference>
<dbReference type="Pfam" id="PF08477">
    <property type="entry name" value="Roc"/>
    <property type="match status" value="1"/>
</dbReference>
<protein>
    <recommendedName>
        <fullName evidence="4">C-terminal of Roc (COR) domain-containing protein</fullName>
    </recommendedName>
</protein>
<feature type="coiled-coil region" evidence="1">
    <location>
        <begin position="1222"/>
        <end position="1256"/>
    </location>
</feature>
<proteinExistence type="predicted"/>
<dbReference type="InterPro" id="IPR027417">
    <property type="entry name" value="P-loop_NTPase"/>
</dbReference>
<dbReference type="Gene3D" id="3.80.10.10">
    <property type="entry name" value="Ribonuclease Inhibitor"/>
    <property type="match status" value="2"/>
</dbReference>